<evidence type="ECO:0000256" key="1">
    <source>
        <dbReference type="SAM" id="MobiDB-lite"/>
    </source>
</evidence>
<feature type="region of interest" description="Disordered" evidence="1">
    <location>
        <begin position="1"/>
        <end position="31"/>
    </location>
</feature>
<name>A0AAE9MSC8_9VIRU</name>
<reference evidence="2 3" key="1">
    <citation type="journal article" date="2022" name="Viruses">
        <title>Discovery and Genomic Function of a Novel Rice Dwarf-Associated Bunya-like Virus.</title>
        <authorList>
            <person name="Wang D."/>
            <person name="Fu S."/>
            <person name="Wu H."/>
            <person name="Cao M."/>
            <person name="Liu L."/>
            <person name="Zhou X."/>
            <person name="Wu J."/>
        </authorList>
    </citation>
    <scope>NUCLEOTIDE SEQUENCE [LARGE SCALE GENOMIC DNA]</scope>
</reference>
<keyword evidence="3" id="KW-1185">Reference proteome</keyword>
<proteinExistence type="predicted"/>
<organism evidence="2 3">
    <name type="scientific">Rice dwarf-associated bunya-like virus</name>
    <dbReference type="NCBI Taxonomy" id="2963305"/>
    <lineage>
        <taxon>Viruses</taxon>
        <taxon>Riboviria</taxon>
        <taxon>Orthornavirae</taxon>
        <taxon>Negarnaviricota</taxon>
        <taxon>Polyploviricotina</taxon>
        <taxon>Bunyaviricetes</taxon>
        <taxon>Hareavirales</taxon>
        <taxon>Discoviridae</taxon>
        <taxon>Orthodiscovirus</taxon>
        <taxon>Orthodiscovirus oryzae</taxon>
    </lineage>
</organism>
<protein>
    <submittedName>
        <fullName evidence="2">Nucleocapsid protein</fullName>
    </submittedName>
</protein>
<sequence>MSSSGTAQETKAKEGTSKKQSQVGDSAGSVLGISSGKFQDVEGKPKGVIKFNGKEIDTWNAVMTGAGVKELENVMTRLSTEPEYELISFIRAIEYQGFDRIFYVKHALTKMSVSVFARMAIIGGLRGSNFTKIAESCDNMPQDLVTAFQVCGFVKTPKRRTDFTILRCTASIPHWVAFWCMHAGVAKKIPTNGCPAELQFPGAASLPMSREVRMLHLRFSVEFSQLLPGGRFNPNIYLTAMRNAIPVSDIPEIVRTTLGVSSNSEAYSLTNEDIAPFSQQVAKTN</sequence>
<keyword evidence="2" id="KW-0543">Viral nucleoprotein</keyword>
<dbReference type="EMBL" id="ON366509">
    <property type="protein sequence ID" value="UTJ93943.1"/>
    <property type="molecule type" value="Viral_cRNA"/>
</dbReference>
<keyword evidence="2" id="KW-0946">Virion</keyword>
<evidence type="ECO:0000313" key="3">
    <source>
        <dbReference type="Proteomes" id="UP001253137"/>
    </source>
</evidence>
<dbReference type="GO" id="GO:0019013">
    <property type="term" value="C:viral nucleocapsid"/>
    <property type="evidence" value="ECO:0007669"/>
    <property type="project" value="UniProtKB-KW"/>
</dbReference>
<evidence type="ECO:0000313" key="2">
    <source>
        <dbReference type="EMBL" id="UTJ93943.1"/>
    </source>
</evidence>
<dbReference type="Proteomes" id="UP001253137">
    <property type="component" value="Genome"/>
</dbReference>
<accession>A0AAE9MSC8</accession>